<evidence type="ECO:0000313" key="1">
    <source>
        <dbReference type="EMBL" id="MBX70132.1"/>
    </source>
</evidence>
<organism evidence="1">
    <name type="scientific">Rhizophora mucronata</name>
    <name type="common">Asiatic mangrove</name>
    <dbReference type="NCBI Taxonomy" id="61149"/>
    <lineage>
        <taxon>Eukaryota</taxon>
        <taxon>Viridiplantae</taxon>
        <taxon>Streptophyta</taxon>
        <taxon>Embryophyta</taxon>
        <taxon>Tracheophyta</taxon>
        <taxon>Spermatophyta</taxon>
        <taxon>Magnoliopsida</taxon>
        <taxon>eudicotyledons</taxon>
        <taxon>Gunneridae</taxon>
        <taxon>Pentapetalae</taxon>
        <taxon>rosids</taxon>
        <taxon>fabids</taxon>
        <taxon>Malpighiales</taxon>
        <taxon>Rhizophoraceae</taxon>
        <taxon>Rhizophora</taxon>
    </lineage>
</organism>
<dbReference type="AlphaFoldDB" id="A0A2P2QSY6"/>
<reference evidence="1" key="1">
    <citation type="submission" date="2018-02" db="EMBL/GenBank/DDBJ databases">
        <title>Rhizophora mucronata_Transcriptome.</title>
        <authorList>
            <person name="Meera S.P."/>
            <person name="Sreeshan A."/>
            <person name="Augustine A."/>
        </authorList>
    </citation>
    <scope>NUCLEOTIDE SEQUENCE</scope>
    <source>
        <tissue evidence="1">Leaf</tissue>
    </source>
</reference>
<dbReference type="EMBL" id="GGEC01089648">
    <property type="protein sequence ID" value="MBX70132.1"/>
    <property type="molecule type" value="Transcribed_RNA"/>
</dbReference>
<protein>
    <submittedName>
        <fullName evidence="1">Uncharacterized protein</fullName>
    </submittedName>
</protein>
<proteinExistence type="predicted"/>
<sequence>MAWRRKIKKPASITETERSMAIDDVELLRGMTKVVGRWHICSKESRNIDVKFSVQQNVLVTLFSWFQFFLRYILMGRDVVSLSNHPVLACLHKQPTRGGPRTTVLVPSY</sequence>
<accession>A0A2P2QSY6</accession>
<name>A0A2P2QSY6_RHIMU</name>